<comment type="caution">
    <text evidence="4">The sequence shown here is derived from an EMBL/GenBank/DDBJ whole genome shotgun (WGS) entry which is preliminary data.</text>
</comment>
<dbReference type="Pfam" id="PF02826">
    <property type="entry name" value="2-Hacid_dh_C"/>
    <property type="match status" value="1"/>
</dbReference>
<keyword evidence="5" id="KW-1185">Reference proteome</keyword>
<keyword evidence="2" id="KW-0520">NAD</keyword>
<dbReference type="GO" id="GO:0016491">
    <property type="term" value="F:oxidoreductase activity"/>
    <property type="evidence" value="ECO:0007669"/>
    <property type="project" value="UniProtKB-KW"/>
</dbReference>
<gene>
    <name evidence="4" type="ORF">GCM10025874_29820</name>
</gene>
<evidence type="ECO:0000313" key="4">
    <source>
        <dbReference type="EMBL" id="GMA29729.1"/>
    </source>
</evidence>
<sequence>MTKILIPSDFELHLEPVQGVDVVAIDKTAPLPSEHADAAGFVEWAMSGKQVAALVEALPDLRWVQSLAAGPNTVLDATPSDVTVTGGSGLHDKPVAEHALALVLAGLRRVHLAVRAQQESRWAFEIGGPQPEWDPTAATTLRGARVTIWGYGNIARELAPHLVALGASVTGVARSARQEGDVRVVDDIDAVLPETDVLVMILPGSDATEHALDHDRLAALPTRSWVVNVGRGTSIDQVALLAALRSGAIRGAALDVTDPEPLPADSPLWGEPNLIITPHAAGGRPLGASELVQRNIEAFATGGELENVIAR</sequence>
<evidence type="ECO:0000256" key="1">
    <source>
        <dbReference type="ARBA" id="ARBA00023002"/>
    </source>
</evidence>
<dbReference type="EMBL" id="BSUL01000001">
    <property type="protein sequence ID" value="GMA29729.1"/>
    <property type="molecule type" value="Genomic_DNA"/>
</dbReference>
<dbReference type="SUPFAM" id="SSF52283">
    <property type="entry name" value="Formate/glycerate dehydrogenase catalytic domain-like"/>
    <property type="match status" value="1"/>
</dbReference>
<keyword evidence="1" id="KW-0560">Oxidoreductase</keyword>
<dbReference type="InterPro" id="IPR036291">
    <property type="entry name" value="NAD(P)-bd_dom_sf"/>
</dbReference>
<dbReference type="AlphaFoldDB" id="A0AA37XAD1"/>
<accession>A0AA37XAD1</accession>
<evidence type="ECO:0000313" key="5">
    <source>
        <dbReference type="Proteomes" id="UP001157160"/>
    </source>
</evidence>
<name>A0AA37XAD1_9MICO</name>
<evidence type="ECO:0000256" key="2">
    <source>
        <dbReference type="ARBA" id="ARBA00023027"/>
    </source>
</evidence>
<dbReference type="PANTHER" id="PTHR43333:SF1">
    <property type="entry name" value="D-ISOMER SPECIFIC 2-HYDROXYACID DEHYDROGENASE NAD-BINDING DOMAIN-CONTAINING PROTEIN"/>
    <property type="match status" value="1"/>
</dbReference>
<dbReference type="RefSeq" id="WP_284234082.1">
    <property type="nucleotide sequence ID" value="NZ_BSUL01000001.1"/>
</dbReference>
<reference evidence="4 5" key="1">
    <citation type="journal article" date="2014" name="Int. J. Syst. Evol. Microbiol.">
        <title>Complete genome sequence of Corynebacterium casei LMG S-19264T (=DSM 44701T), isolated from a smear-ripened cheese.</title>
        <authorList>
            <consortium name="US DOE Joint Genome Institute (JGI-PGF)"/>
            <person name="Walter F."/>
            <person name="Albersmeier A."/>
            <person name="Kalinowski J."/>
            <person name="Ruckert C."/>
        </authorList>
    </citation>
    <scope>NUCLEOTIDE SEQUENCE [LARGE SCALE GENOMIC DNA]</scope>
    <source>
        <strain evidence="4 5">NBRC 112289</strain>
    </source>
</reference>
<feature type="domain" description="D-isomer specific 2-hydroxyacid dehydrogenase NAD-binding" evidence="3">
    <location>
        <begin position="100"/>
        <end position="281"/>
    </location>
</feature>
<dbReference type="InterPro" id="IPR006140">
    <property type="entry name" value="D-isomer_DH_NAD-bd"/>
</dbReference>
<evidence type="ECO:0000259" key="3">
    <source>
        <dbReference type="Pfam" id="PF02826"/>
    </source>
</evidence>
<dbReference type="GO" id="GO:0051287">
    <property type="term" value="F:NAD binding"/>
    <property type="evidence" value="ECO:0007669"/>
    <property type="project" value="InterPro"/>
</dbReference>
<protein>
    <submittedName>
        <fullName evidence="4">Phosphoglycerate dehydrogenase</fullName>
    </submittedName>
</protein>
<dbReference type="Proteomes" id="UP001157160">
    <property type="component" value="Unassembled WGS sequence"/>
</dbReference>
<dbReference type="PANTHER" id="PTHR43333">
    <property type="entry name" value="2-HACID_DH_C DOMAIN-CONTAINING PROTEIN"/>
    <property type="match status" value="1"/>
</dbReference>
<dbReference type="SUPFAM" id="SSF51735">
    <property type="entry name" value="NAD(P)-binding Rossmann-fold domains"/>
    <property type="match status" value="1"/>
</dbReference>
<organism evidence="4 5">
    <name type="scientific">Arenivirga flava</name>
    <dbReference type="NCBI Taxonomy" id="1930060"/>
    <lineage>
        <taxon>Bacteria</taxon>
        <taxon>Bacillati</taxon>
        <taxon>Actinomycetota</taxon>
        <taxon>Actinomycetes</taxon>
        <taxon>Micrococcales</taxon>
        <taxon>Microbacteriaceae</taxon>
        <taxon>Arenivirga</taxon>
    </lineage>
</organism>
<proteinExistence type="predicted"/>
<dbReference type="Gene3D" id="3.40.50.720">
    <property type="entry name" value="NAD(P)-binding Rossmann-like Domain"/>
    <property type="match status" value="2"/>
</dbReference>